<gene>
    <name evidence="2" type="ORF">P7H70_13655</name>
</gene>
<proteinExistence type="predicted"/>
<name>A0AAW8U6A7_9ENTE</name>
<feature type="transmembrane region" description="Helical" evidence="1">
    <location>
        <begin position="121"/>
        <end position="139"/>
    </location>
</feature>
<keyword evidence="1" id="KW-0812">Transmembrane</keyword>
<feature type="transmembrane region" description="Helical" evidence="1">
    <location>
        <begin position="178"/>
        <end position="195"/>
    </location>
</feature>
<evidence type="ECO:0000313" key="2">
    <source>
        <dbReference type="EMBL" id="MDT2835083.1"/>
    </source>
</evidence>
<feature type="transmembrane region" description="Helical" evidence="1">
    <location>
        <begin position="202"/>
        <end position="220"/>
    </location>
</feature>
<dbReference type="EMBL" id="JARQBZ010000036">
    <property type="protein sequence ID" value="MDT2835083.1"/>
    <property type="molecule type" value="Genomic_DNA"/>
</dbReference>
<feature type="transmembrane region" description="Helical" evidence="1">
    <location>
        <begin position="35"/>
        <end position="53"/>
    </location>
</feature>
<dbReference type="AlphaFoldDB" id="A0AAW8U6A7"/>
<feature type="transmembrane region" description="Helical" evidence="1">
    <location>
        <begin position="59"/>
        <end position="78"/>
    </location>
</feature>
<keyword evidence="1" id="KW-1133">Transmembrane helix</keyword>
<reference evidence="2" key="1">
    <citation type="submission" date="2023-03" db="EMBL/GenBank/DDBJ databases">
        <authorList>
            <person name="Shen W."/>
            <person name="Cai J."/>
        </authorList>
    </citation>
    <scope>NUCLEOTIDE SEQUENCE</scope>
    <source>
        <strain evidence="2">P96-3</strain>
    </source>
</reference>
<dbReference type="Proteomes" id="UP001268577">
    <property type="component" value="Unassembled WGS sequence"/>
</dbReference>
<comment type="caution">
    <text evidence="2">The sequence shown here is derived from an EMBL/GenBank/DDBJ whole genome shotgun (WGS) entry which is preliminary data.</text>
</comment>
<feature type="transmembrane region" description="Helical" evidence="1">
    <location>
        <begin position="90"/>
        <end position="109"/>
    </location>
</feature>
<accession>A0AAW8U6A7</accession>
<evidence type="ECO:0008006" key="4">
    <source>
        <dbReference type="Google" id="ProtNLM"/>
    </source>
</evidence>
<keyword evidence="1" id="KW-0472">Membrane</keyword>
<sequence length="278" mass="32271">MGKLVLQYGLSMIVYIAILMLIVEIMRKRYRFSSWFWVATLLTFPLWIITGGVSGWFRWVKILSVILPTIILGFARVANADNKSGNIWSFLRKGWMLWFLYGILFLNIAEATIKDLQMGNYFNALAGIILCITIPYAPKYWEIENKNNGDLLVYTTIMWNFLYTTWNMAFVYAEGATFFASSICILLAAEVYPIIKKRPELYVIARVYTLATHLLVRAIIPELFPRIMNSSAWFNPDVMKYWGIANAIIALPFVFWHTWQLHSGQAETKFKRIKTVND</sequence>
<protein>
    <recommendedName>
        <fullName evidence="4">Acyltransferase 3 domain-containing protein</fullName>
    </recommendedName>
</protein>
<evidence type="ECO:0000313" key="3">
    <source>
        <dbReference type="Proteomes" id="UP001268577"/>
    </source>
</evidence>
<feature type="transmembrane region" description="Helical" evidence="1">
    <location>
        <begin position="6"/>
        <end position="23"/>
    </location>
</feature>
<feature type="transmembrane region" description="Helical" evidence="1">
    <location>
        <begin position="240"/>
        <end position="259"/>
    </location>
</feature>
<dbReference type="RefSeq" id="WP_311874661.1">
    <property type="nucleotide sequence ID" value="NZ_JARQBZ010000036.1"/>
</dbReference>
<feature type="transmembrane region" description="Helical" evidence="1">
    <location>
        <begin position="151"/>
        <end position="172"/>
    </location>
</feature>
<organism evidence="2 3">
    <name type="scientific">Vagococcus carniphilus</name>
    <dbReference type="NCBI Taxonomy" id="218144"/>
    <lineage>
        <taxon>Bacteria</taxon>
        <taxon>Bacillati</taxon>
        <taxon>Bacillota</taxon>
        <taxon>Bacilli</taxon>
        <taxon>Lactobacillales</taxon>
        <taxon>Enterococcaceae</taxon>
        <taxon>Vagococcus</taxon>
    </lineage>
</organism>
<evidence type="ECO:0000256" key="1">
    <source>
        <dbReference type="SAM" id="Phobius"/>
    </source>
</evidence>